<evidence type="ECO:0008006" key="3">
    <source>
        <dbReference type="Google" id="ProtNLM"/>
    </source>
</evidence>
<protein>
    <recommendedName>
        <fullName evidence="3">FecR protein domain-containing protein</fullName>
    </recommendedName>
</protein>
<dbReference type="Proteomes" id="UP001162881">
    <property type="component" value="Unassembled WGS sequence"/>
</dbReference>
<keyword evidence="2" id="KW-1185">Reference proteome</keyword>
<gene>
    <name evidence="1" type="ORF">MTR62_17430</name>
</gene>
<evidence type="ECO:0000313" key="2">
    <source>
        <dbReference type="Proteomes" id="UP001162881"/>
    </source>
</evidence>
<dbReference type="InterPro" id="IPR012373">
    <property type="entry name" value="Ferrdict_sens_TM"/>
</dbReference>
<reference evidence="1" key="1">
    <citation type="submission" date="2022-03" db="EMBL/GenBank/DDBJ databases">
        <title>Identification of a novel bacterium isolated from mangrove sediments.</title>
        <authorList>
            <person name="Pan X."/>
        </authorList>
    </citation>
    <scope>NUCLEOTIDE SEQUENCE</scope>
    <source>
        <strain evidence="1">B1949</strain>
    </source>
</reference>
<organism evidence="1 2">
    <name type="scientific">Novosphingobium organovorum</name>
    <dbReference type="NCBI Taxonomy" id="2930092"/>
    <lineage>
        <taxon>Bacteria</taxon>
        <taxon>Pseudomonadati</taxon>
        <taxon>Pseudomonadota</taxon>
        <taxon>Alphaproteobacteria</taxon>
        <taxon>Sphingomonadales</taxon>
        <taxon>Sphingomonadaceae</taxon>
        <taxon>Novosphingobium</taxon>
    </lineage>
</organism>
<dbReference type="Gene3D" id="2.60.120.1440">
    <property type="match status" value="1"/>
</dbReference>
<proteinExistence type="predicted"/>
<comment type="caution">
    <text evidence="1">The sequence shown here is derived from an EMBL/GenBank/DDBJ whole genome shotgun (WGS) entry which is preliminary data.</text>
</comment>
<name>A0ABT0BHE9_9SPHN</name>
<dbReference type="RefSeq" id="WP_244023316.1">
    <property type="nucleotide sequence ID" value="NZ_JALHLF010000104.1"/>
</dbReference>
<accession>A0ABT0BHE9</accession>
<dbReference type="Gene3D" id="3.55.50.30">
    <property type="match status" value="1"/>
</dbReference>
<sequence>MRAADGGAWCLCAARPLGAALATARGRARITVLGTAFDVERRDAGTEQVRVYRGLVRVAKGDNSWELPAGSGLVVSGAAVQRRAGVSGARPDGMDGWFEAQDTPLATIVAQLDRVSPEPVVLAPCALGELRLSGRFRIADPPQTLDIICATQGLAWHREAGRIVLERSVVR</sequence>
<dbReference type="PANTHER" id="PTHR30273:SF2">
    <property type="entry name" value="PROTEIN FECR"/>
    <property type="match status" value="1"/>
</dbReference>
<dbReference type="PANTHER" id="PTHR30273">
    <property type="entry name" value="PERIPLASMIC SIGNAL SENSOR AND SIGMA FACTOR ACTIVATOR FECR-RELATED"/>
    <property type="match status" value="1"/>
</dbReference>
<evidence type="ECO:0000313" key="1">
    <source>
        <dbReference type="EMBL" id="MCJ2184459.1"/>
    </source>
</evidence>
<dbReference type="EMBL" id="JALHLF010000104">
    <property type="protein sequence ID" value="MCJ2184459.1"/>
    <property type="molecule type" value="Genomic_DNA"/>
</dbReference>